<accession>A0A4S2N4W9</accession>
<keyword evidence="4" id="KW-1185">Reference proteome</keyword>
<dbReference type="Proteomes" id="UP000298138">
    <property type="component" value="Unassembled WGS sequence"/>
</dbReference>
<dbReference type="EMBL" id="ML220113">
    <property type="protein sequence ID" value="TGZ84156.1"/>
    <property type="molecule type" value="Genomic_DNA"/>
</dbReference>
<keyword evidence="2" id="KW-0812">Transmembrane</keyword>
<dbReference type="InParanoid" id="A0A4S2N4W9"/>
<dbReference type="AlphaFoldDB" id="A0A4S2N4W9"/>
<feature type="region of interest" description="Disordered" evidence="1">
    <location>
        <begin position="84"/>
        <end position="106"/>
    </location>
</feature>
<keyword evidence="2" id="KW-0472">Membrane</keyword>
<feature type="transmembrane region" description="Helical" evidence="2">
    <location>
        <begin position="20"/>
        <end position="44"/>
    </location>
</feature>
<evidence type="ECO:0000313" key="4">
    <source>
        <dbReference type="Proteomes" id="UP000298138"/>
    </source>
</evidence>
<proteinExistence type="predicted"/>
<organism evidence="3 4">
    <name type="scientific">Ascodesmis nigricans</name>
    <dbReference type="NCBI Taxonomy" id="341454"/>
    <lineage>
        <taxon>Eukaryota</taxon>
        <taxon>Fungi</taxon>
        <taxon>Dikarya</taxon>
        <taxon>Ascomycota</taxon>
        <taxon>Pezizomycotina</taxon>
        <taxon>Pezizomycetes</taxon>
        <taxon>Pezizales</taxon>
        <taxon>Ascodesmidaceae</taxon>
        <taxon>Ascodesmis</taxon>
    </lineage>
</organism>
<reference evidence="3 4" key="1">
    <citation type="submission" date="2019-04" db="EMBL/GenBank/DDBJ databases">
        <title>Comparative genomics and transcriptomics to analyze fruiting body development in filamentous ascomycetes.</title>
        <authorList>
            <consortium name="DOE Joint Genome Institute"/>
            <person name="Lutkenhaus R."/>
            <person name="Traeger S."/>
            <person name="Breuer J."/>
            <person name="Kuo A."/>
            <person name="Lipzen A."/>
            <person name="Pangilinan J."/>
            <person name="Dilworth D."/>
            <person name="Sandor L."/>
            <person name="Poggeler S."/>
            <person name="Barry K."/>
            <person name="Grigoriev I.V."/>
            <person name="Nowrousian M."/>
        </authorList>
    </citation>
    <scope>NUCLEOTIDE SEQUENCE [LARGE SCALE GENOMIC DNA]</scope>
    <source>
        <strain evidence="3 4">CBS 389.68</strain>
    </source>
</reference>
<evidence type="ECO:0000313" key="3">
    <source>
        <dbReference type="EMBL" id="TGZ84156.1"/>
    </source>
</evidence>
<protein>
    <submittedName>
        <fullName evidence="3">Uncharacterized protein</fullName>
    </submittedName>
</protein>
<keyword evidence="2" id="KW-1133">Transmembrane helix</keyword>
<gene>
    <name evidence="3" type="ORF">EX30DRAFT_393676</name>
</gene>
<evidence type="ECO:0000256" key="2">
    <source>
        <dbReference type="SAM" id="Phobius"/>
    </source>
</evidence>
<evidence type="ECO:0000256" key="1">
    <source>
        <dbReference type="SAM" id="MobiDB-lite"/>
    </source>
</evidence>
<sequence length="121" mass="13301">MSSSTSLHTLLTTLRTTLPSWLLSWLLSWLPLIALLLRIAIIVYQHASLMERTEVLETTMGVDTVFSVTPEVFNLVDVGGEKEKGSGVVDGEGNGVKKRWTGKDGAEGQQRYGVEGVCPYY</sequence>
<name>A0A4S2N4W9_9PEZI</name>